<keyword evidence="3" id="KW-1185">Reference proteome</keyword>
<dbReference type="OrthoDB" id="227994at2"/>
<gene>
    <name evidence="2" type="ORF">Pla123a_11080</name>
</gene>
<evidence type="ECO:0000256" key="1">
    <source>
        <dbReference type="SAM" id="SignalP"/>
    </source>
</evidence>
<dbReference type="GO" id="GO:0000272">
    <property type="term" value="P:polysaccharide catabolic process"/>
    <property type="evidence" value="ECO:0007669"/>
    <property type="project" value="InterPro"/>
</dbReference>
<comment type="caution">
    <text evidence="2">The sequence shown here is derived from an EMBL/GenBank/DDBJ whole genome shotgun (WGS) entry which is preliminary data.</text>
</comment>
<keyword evidence="1" id="KW-0732">Signal</keyword>
<feature type="chain" id="PRO_5022798946" description="PEP-CTERM protein-sorting domain-containing protein" evidence="1">
    <location>
        <begin position="28"/>
        <end position="970"/>
    </location>
</feature>
<accession>A0A5C5YUU2</accession>
<dbReference type="EMBL" id="SJPO01000002">
    <property type="protein sequence ID" value="TWT78317.1"/>
    <property type="molecule type" value="Genomic_DNA"/>
</dbReference>
<proteinExistence type="predicted"/>
<evidence type="ECO:0000313" key="2">
    <source>
        <dbReference type="EMBL" id="TWT78317.1"/>
    </source>
</evidence>
<evidence type="ECO:0000313" key="3">
    <source>
        <dbReference type="Proteomes" id="UP000318478"/>
    </source>
</evidence>
<reference evidence="2 3" key="1">
    <citation type="submission" date="2019-02" db="EMBL/GenBank/DDBJ databases">
        <title>Deep-cultivation of Planctomycetes and their phenomic and genomic characterization uncovers novel biology.</title>
        <authorList>
            <person name="Wiegand S."/>
            <person name="Jogler M."/>
            <person name="Boedeker C."/>
            <person name="Pinto D."/>
            <person name="Vollmers J."/>
            <person name="Rivas-Marin E."/>
            <person name="Kohn T."/>
            <person name="Peeters S.H."/>
            <person name="Heuer A."/>
            <person name="Rast P."/>
            <person name="Oberbeckmann S."/>
            <person name="Bunk B."/>
            <person name="Jeske O."/>
            <person name="Meyerdierks A."/>
            <person name="Storesund J.E."/>
            <person name="Kallscheuer N."/>
            <person name="Luecker S."/>
            <person name="Lage O.M."/>
            <person name="Pohl T."/>
            <person name="Merkel B.J."/>
            <person name="Hornburger P."/>
            <person name="Mueller R.-W."/>
            <person name="Bruemmer F."/>
            <person name="Labrenz M."/>
            <person name="Spormann A.M."/>
            <person name="Op Den Camp H."/>
            <person name="Overmann J."/>
            <person name="Amann R."/>
            <person name="Jetten M.S.M."/>
            <person name="Mascher T."/>
            <person name="Medema M.H."/>
            <person name="Devos D.P."/>
            <person name="Kaster A.-K."/>
            <person name="Ovreas L."/>
            <person name="Rohde M."/>
            <person name="Galperin M.Y."/>
            <person name="Jogler C."/>
        </authorList>
    </citation>
    <scope>NUCLEOTIDE SEQUENCE [LARGE SCALE GENOMIC DNA]</scope>
    <source>
        <strain evidence="2 3">Pla123a</strain>
    </source>
</reference>
<evidence type="ECO:0008006" key="4">
    <source>
        <dbReference type="Google" id="ProtNLM"/>
    </source>
</evidence>
<dbReference type="InterPro" id="IPR018247">
    <property type="entry name" value="EF_Hand_1_Ca_BS"/>
</dbReference>
<dbReference type="InterPro" id="IPR036439">
    <property type="entry name" value="Dockerin_dom_sf"/>
</dbReference>
<protein>
    <recommendedName>
        <fullName evidence="4">PEP-CTERM protein-sorting domain-containing protein</fullName>
    </recommendedName>
</protein>
<dbReference type="Proteomes" id="UP000318478">
    <property type="component" value="Unassembled WGS sequence"/>
</dbReference>
<sequence length="970" mass="101158" precursor="true">MHRNLTFTTFTTAGLLMLVALSPPADAVDLEAFEFNDPNLTELTAAANTANPGNSWVSSETNGFSDMTPSRVISGSYQILKEQGGLATNHLQIDNVTSGSVFLVARMSEWAFREDSPEEAEEEVRFGFLNDDSGTGGSTITAEMIIRREASGGIELAGRALGPGATAVSNTAPLATDQMSPFTAVLAVDLDSSTYKVYYKDGSNPSQVLGIGSMSPSRAANSVRLAANNFFANGNLVGIGPSDIIEEEFNIDRLALATTNPLTDLLTVSINRATGAMTLVNSTGQALPTLLSYSIESAAGALDASGWKAVAGNYDSAGNGSVDIDGTWSVDTTTAYVLSESANTASGGALAAGQSVVLNQTGDSVWLQSPIEDIAVTLTFAGGVSRTADVMFMGNGGSRFALGDLNFDGQVTAADWSTLIMFNETDLTSLSQVEAYRRGDLDADGVNSILDIGAFKSAYDTANGSGAFAAMIAGVPEPAATLLAIGALTPLALRRRTASLLVLLTLALAGRGVQAGILEDFTFNEVDGTALNEATNLINPDNTWTENTTDLTPTAVLDNKLRVTKLNDSLASNYLDISNVTSGKVWLVAEISGWHFSSIVGPTEFDSGELEEFRFDFLDNDDNSGSTITAEMEIERKADGSIVLQGQALGGGSTVSGTTLGLSRSTPFTMVLEYDATANAYEIFGKDGAGSFESYGAGTTSATRDANSVRFAVNNSMGGTGEFFDLDRIYVTDESPIVDVLDPLTLRVNTTTGQMWIVNNSTAAYAFDSYRVSSDTDALLSADAKWSSLSDQGVDSVDGDDADSIVGNGIGETWDEAGGAGPGVLAESFLFGSSELSPSEMLSLGRPIAPGVSTGLEFTYRRADTGALQTGLLEFVTGGGLQGDFNNDGVVDAADYTLWRDNEGDPDESAIGNNGDGGGIGPGDYLVWKNNYGAAASSASVAEQAPEPGCLVLAGLAGGVLARQRRVARR</sequence>
<name>A0A5C5YUU2_9BACT</name>
<dbReference type="PROSITE" id="PS00018">
    <property type="entry name" value="EF_HAND_1"/>
    <property type="match status" value="1"/>
</dbReference>
<dbReference type="AlphaFoldDB" id="A0A5C5YUU2"/>
<dbReference type="Gene3D" id="1.10.1330.10">
    <property type="entry name" value="Dockerin domain"/>
    <property type="match status" value="1"/>
</dbReference>
<dbReference type="RefSeq" id="WP_146584681.1">
    <property type="nucleotide sequence ID" value="NZ_SJPO01000002.1"/>
</dbReference>
<feature type="signal peptide" evidence="1">
    <location>
        <begin position="1"/>
        <end position="27"/>
    </location>
</feature>
<organism evidence="2 3">
    <name type="scientific">Posidoniimonas polymericola</name>
    <dbReference type="NCBI Taxonomy" id="2528002"/>
    <lineage>
        <taxon>Bacteria</taxon>
        <taxon>Pseudomonadati</taxon>
        <taxon>Planctomycetota</taxon>
        <taxon>Planctomycetia</taxon>
        <taxon>Pirellulales</taxon>
        <taxon>Lacipirellulaceae</taxon>
        <taxon>Posidoniimonas</taxon>
    </lineage>
</organism>